<dbReference type="SUPFAM" id="SSF52200">
    <property type="entry name" value="Toll/Interleukin receptor TIR domain"/>
    <property type="match status" value="1"/>
</dbReference>
<sequence>MKIFISHSLKDKNMVEMLTLALLQTGHSVWVDSNNISMGDNIAEVISKALHEADVMIALITDNYLSSSLAQAELSAAIFGVNRTRTIPIIIGNIQIPPYLSGIVYLRLDDFTDASIKVIIEALAEKELQKDYIDPTKHKKVDRIEKNNEVIYLQNLKKALNENRLTLVCGAGISIDAGIPDWNELMIRALEFGLDKNNNPDVLSDFKRVFPLSNLILGKYLKILLGKDFEKIVSRCLYADEETLGEYAFQETRLLKAIIELIRPKRNKGSVESIITFNFDSLIEDLLTKNKIQYKSVFAEGLFYHTDEIPIFHVHGYLPRYGRLDNPNIVFSEDTYHTQFIDPFSWSNLIQLYKLMNNACLFVGLSLTDPNLRRLLDISKRKSIDDMRKHYIIKKLPSNNSKINEIQIMLEEQDANMLGLNIIWVNEYNDISKILEKINS</sequence>
<protein>
    <submittedName>
        <fullName evidence="2">TIR domain protein</fullName>
    </submittedName>
</protein>
<dbReference type="Proteomes" id="UP000070539">
    <property type="component" value="Unassembled WGS sequence"/>
</dbReference>
<dbReference type="AlphaFoldDB" id="A0A136WGX4"/>
<keyword evidence="3" id="KW-1185">Reference proteome</keyword>
<evidence type="ECO:0000313" key="2">
    <source>
        <dbReference type="EMBL" id="KXL53775.1"/>
    </source>
</evidence>
<gene>
    <name evidence="2" type="ORF">CLNEO_10010</name>
</gene>
<dbReference type="GO" id="GO:0007165">
    <property type="term" value="P:signal transduction"/>
    <property type="evidence" value="ECO:0007669"/>
    <property type="project" value="InterPro"/>
</dbReference>
<feature type="domain" description="TIR" evidence="1">
    <location>
        <begin position="1"/>
        <end position="127"/>
    </location>
</feature>
<comment type="caution">
    <text evidence="2">The sequence shown here is derived from an EMBL/GenBank/DDBJ whole genome shotgun (WGS) entry which is preliminary data.</text>
</comment>
<dbReference type="SUPFAM" id="SSF52467">
    <property type="entry name" value="DHS-like NAD/FAD-binding domain"/>
    <property type="match status" value="1"/>
</dbReference>
<dbReference type="InterPro" id="IPR029035">
    <property type="entry name" value="DHS-like_NAD/FAD-binding_dom"/>
</dbReference>
<dbReference type="PROSITE" id="PS50104">
    <property type="entry name" value="TIR"/>
    <property type="match status" value="1"/>
</dbReference>
<dbReference type="InterPro" id="IPR035897">
    <property type="entry name" value="Toll_tir_struct_dom_sf"/>
</dbReference>
<evidence type="ECO:0000259" key="1">
    <source>
        <dbReference type="PROSITE" id="PS50104"/>
    </source>
</evidence>
<dbReference type="OrthoDB" id="8435646at2"/>
<dbReference type="InterPro" id="IPR000157">
    <property type="entry name" value="TIR_dom"/>
</dbReference>
<proteinExistence type="predicted"/>
<dbReference type="EMBL" id="LRVM01000002">
    <property type="protein sequence ID" value="KXL53775.1"/>
    <property type="molecule type" value="Genomic_DNA"/>
</dbReference>
<name>A0A136WGX4_9FIRM</name>
<organism evidence="2 3">
    <name type="scientific">Anaerotignum neopropionicum</name>
    <dbReference type="NCBI Taxonomy" id="36847"/>
    <lineage>
        <taxon>Bacteria</taxon>
        <taxon>Bacillati</taxon>
        <taxon>Bacillota</taxon>
        <taxon>Clostridia</taxon>
        <taxon>Lachnospirales</taxon>
        <taxon>Anaerotignaceae</taxon>
        <taxon>Anaerotignum</taxon>
    </lineage>
</organism>
<dbReference type="PATRIC" id="fig|36847.3.peg.1170"/>
<accession>A0A136WGX4</accession>
<dbReference type="Pfam" id="PF13676">
    <property type="entry name" value="TIR_2"/>
    <property type="match status" value="1"/>
</dbReference>
<dbReference type="STRING" id="36847.CLNEO_10010"/>
<dbReference type="RefSeq" id="WP_066085515.1">
    <property type="nucleotide sequence ID" value="NZ_LRVM01000002.1"/>
</dbReference>
<dbReference type="Pfam" id="PF13289">
    <property type="entry name" value="SIR2_2"/>
    <property type="match status" value="1"/>
</dbReference>
<dbReference type="Gene3D" id="3.40.50.10140">
    <property type="entry name" value="Toll/interleukin-1 receptor homology (TIR) domain"/>
    <property type="match status" value="1"/>
</dbReference>
<reference evidence="2 3" key="1">
    <citation type="submission" date="2016-01" db="EMBL/GenBank/DDBJ databases">
        <title>Genome sequence of Clostridium neopropionicum X4, DSM-3847.</title>
        <authorList>
            <person name="Poehlein A."/>
            <person name="Beck M.H."/>
            <person name="Bengelsdorf F.R."/>
            <person name="Daniel R."/>
            <person name="Duerre P."/>
        </authorList>
    </citation>
    <scope>NUCLEOTIDE SEQUENCE [LARGE SCALE GENOMIC DNA]</scope>
    <source>
        <strain evidence="2 3">DSM-3847</strain>
    </source>
</reference>
<dbReference type="Gene3D" id="3.40.50.1220">
    <property type="entry name" value="TPP-binding domain"/>
    <property type="match status" value="1"/>
</dbReference>
<evidence type="ECO:0000313" key="3">
    <source>
        <dbReference type="Proteomes" id="UP000070539"/>
    </source>
</evidence>